<evidence type="ECO:0000313" key="3">
    <source>
        <dbReference type="EMBL" id="PQM46458.1"/>
    </source>
</evidence>
<evidence type="ECO:0000313" key="4">
    <source>
        <dbReference type="Proteomes" id="UP000179734"/>
    </source>
</evidence>
<keyword evidence="3" id="KW-0418">Kinase</keyword>
<proteinExistence type="predicted"/>
<sequence>MRNWAAVCGVCLVLTGCSTMVDGRAVPADTDGPKPVPKSAFTHALLDTGEISDIMGASAMTVKTTLDELHEEKDFPDTTCTAAWMPVEDSAYADSGWTSLRGQVLADDTDAPTDHYVIQALVGFKSHTEAQDFFEKTAKDWTSCGDQTFTNHHHSDNTDTRWDFGETTNEDSTLTVTQSQQNTPGWGCQRAMRVSNNVAIDVIACKMHADDEGTAIIDQIDARLPSV</sequence>
<reference evidence="3 5" key="2">
    <citation type="journal article" date="2017" name="Int. J. Syst. Evol. Microbiol.">
        <title>Mycobacterium talmoniae sp. nov., a slowly growing mycobacterium isolated from human respiratory samples.</title>
        <authorList>
            <person name="Davidson R.M."/>
            <person name="DeGroote M.A."/>
            <person name="Marola J.L."/>
            <person name="Buss S."/>
            <person name="Jones V."/>
            <person name="McNeil M.R."/>
            <person name="Freifeld A.G."/>
            <person name="Elaine Epperson L."/>
            <person name="Hasan N.A."/>
            <person name="Jackson M."/>
            <person name="Iwen P.C."/>
            <person name="Salfinger M."/>
            <person name="Strong M."/>
        </authorList>
    </citation>
    <scope>NUCLEOTIDE SEQUENCE [LARGE SCALE GENOMIC DNA]</scope>
    <source>
        <strain evidence="3 5">ATCC BAA-2683</strain>
    </source>
</reference>
<accession>A0A1S1NIJ4</accession>
<comment type="caution">
    <text evidence="2">The sequence shown here is derived from an EMBL/GenBank/DDBJ whole genome shotgun (WGS) entry which is preliminary data.</text>
</comment>
<organism evidence="2 4">
    <name type="scientific">Mycobacterium talmoniae</name>
    <dbReference type="NCBI Taxonomy" id="1858794"/>
    <lineage>
        <taxon>Bacteria</taxon>
        <taxon>Bacillati</taxon>
        <taxon>Actinomycetota</taxon>
        <taxon>Actinomycetes</taxon>
        <taxon>Mycobacteriales</taxon>
        <taxon>Mycobacteriaceae</taxon>
        <taxon>Mycobacterium</taxon>
    </lineage>
</organism>
<keyword evidence="3" id="KW-0808">Transferase</keyword>
<dbReference type="EMBL" id="PPEA01000487">
    <property type="protein sequence ID" value="PQM46458.1"/>
    <property type="molecule type" value="Genomic_DNA"/>
</dbReference>
<dbReference type="EMBL" id="MLQM01000067">
    <property type="protein sequence ID" value="OHV03668.1"/>
    <property type="molecule type" value="Genomic_DNA"/>
</dbReference>
<evidence type="ECO:0000259" key="1">
    <source>
        <dbReference type="Pfam" id="PF14032"/>
    </source>
</evidence>
<dbReference type="InterPro" id="IPR026954">
    <property type="entry name" value="PknH-like_Extracell"/>
</dbReference>
<name>A0A1S1NIJ4_9MYCO</name>
<dbReference type="AlphaFoldDB" id="A0A1S1NIJ4"/>
<dbReference type="Pfam" id="PF14032">
    <property type="entry name" value="PknH_C"/>
    <property type="match status" value="1"/>
</dbReference>
<dbReference type="Gene3D" id="3.40.1000.70">
    <property type="entry name" value="PknH-like extracellular domain"/>
    <property type="match status" value="1"/>
</dbReference>
<keyword evidence="4" id="KW-1185">Reference proteome</keyword>
<dbReference type="InterPro" id="IPR038232">
    <property type="entry name" value="PknH-like_Extracell_sf"/>
</dbReference>
<evidence type="ECO:0000313" key="2">
    <source>
        <dbReference type="EMBL" id="OHV03668.1"/>
    </source>
</evidence>
<dbReference type="Proteomes" id="UP000238296">
    <property type="component" value="Unassembled WGS sequence"/>
</dbReference>
<protein>
    <submittedName>
        <fullName evidence="3">Serine/threonine-protein kinase PknH</fullName>
        <ecNumber evidence="3">2.7.11.1</ecNumber>
    </submittedName>
</protein>
<reference evidence="3" key="3">
    <citation type="submission" date="2018-01" db="EMBL/GenBank/DDBJ databases">
        <authorList>
            <person name="Gaut B.S."/>
            <person name="Morton B.R."/>
            <person name="Clegg M.T."/>
            <person name="Duvall M.R."/>
        </authorList>
    </citation>
    <scope>NUCLEOTIDE SEQUENCE</scope>
    <source>
        <strain evidence="3">ATCC BAA-2683</strain>
    </source>
</reference>
<dbReference type="Proteomes" id="UP000179734">
    <property type="component" value="Unassembled WGS sequence"/>
</dbReference>
<dbReference type="PROSITE" id="PS51257">
    <property type="entry name" value="PROKAR_LIPOPROTEIN"/>
    <property type="match status" value="1"/>
</dbReference>
<evidence type="ECO:0000313" key="5">
    <source>
        <dbReference type="Proteomes" id="UP000238296"/>
    </source>
</evidence>
<reference evidence="2 4" key="1">
    <citation type="submission" date="2016-10" db="EMBL/GenBank/DDBJ databases">
        <title>Genome sequence of Mycobacterium talmonii.</title>
        <authorList>
            <person name="Greninger A.L."/>
            <person name="Elliott B."/>
            <person name="Vasireddy S."/>
            <person name="Vasireddy R."/>
        </authorList>
    </citation>
    <scope>NUCLEOTIDE SEQUENCE [LARGE SCALE GENOMIC DNA]</scope>
    <source>
        <strain evidence="2">MO-5499</strain>
        <strain evidence="4">NE-TNMC-100812</strain>
    </source>
</reference>
<dbReference type="GO" id="GO:0004674">
    <property type="term" value="F:protein serine/threonine kinase activity"/>
    <property type="evidence" value="ECO:0007669"/>
    <property type="project" value="UniProtKB-EC"/>
</dbReference>
<dbReference type="RefSeq" id="WP_071026689.1">
    <property type="nucleotide sequence ID" value="NZ_MLQM01000067.1"/>
</dbReference>
<dbReference type="EC" id="2.7.11.1" evidence="3"/>
<gene>
    <name evidence="3" type="primary">pknH_5</name>
    <name evidence="2" type="ORF">BKN37_13710</name>
    <name evidence="3" type="ORF">C1Y40_03376</name>
</gene>
<feature type="domain" description="PknH-like extracellular" evidence="1">
    <location>
        <begin position="36"/>
        <end position="223"/>
    </location>
</feature>